<keyword evidence="2" id="KW-1185">Reference proteome</keyword>
<proteinExistence type="predicted"/>
<evidence type="ECO:0000313" key="1">
    <source>
        <dbReference type="EMBL" id="RYC66239.1"/>
    </source>
</evidence>
<dbReference type="AlphaFoldDB" id="A0A4Q2UHP2"/>
<dbReference type="EMBL" id="SBLB01000019">
    <property type="protein sequence ID" value="RYC66239.1"/>
    <property type="molecule type" value="Genomic_DNA"/>
</dbReference>
<gene>
    <name evidence="1" type="ORF">EQG79_30680</name>
</gene>
<protein>
    <submittedName>
        <fullName evidence="1">Uncharacterized protein</fullName>
    </submittedName>
</protein>
<sequence length="159" mass="18275">MISVRESEQAEGAAASASLPRTNPLSLLQVVSRYREILTSVTQQAAQEDAPTVASFLGLSLTNYYTKRRGELPFTYADVTRLTHRYGTEQERADLQRFFQARDGLYSWLQNSPIPLVRFRRLLGLQHYRDFSRRGQHPDTWRLDDLEKIGKFLAQVGQV</sequence>
<reference evidence="1 2" key="1">
    <citation type="submission" date="2019-01" db="EMBL/GenBank/DDBJ databases">
        <title>Spirosoma flava sp. nov., a propanil-degrading bacterium isolated from herbicide-contaminated soil.</title>
        <authorList>
            <person name="Zhang L."/>
            <person name="Jiang J.-D."/>
        </authorList>
    </citation>
    <scope>NUCLEOTIDE SEQUENCE [LARGE SCALE GENOMIC DNA]</scope>
    <source>
        <strain evidence="1 2">TY50</strain>
    </source>
</reference>
<dbReference type="RefSeq" id="WP_129607052.1">
    <property type="nucleotide sequence ID" value="NZ_SBLB01000019.1"/>
</dbReference>
<name>A0A4Q2UHP2_9BACT</name>
<accession>A0A4Q2UHP2</accession>
<dbReference type="Proteomes" id="UP000290407">
    <property type="component" value="Unassembled WGS sequence"/>
</dbReference>
<organism evidence="1 2">
    <name type="scientific">Spirosoma sordidisoli</name>
    <dbReference type="NCBI Taxonomy" id="2502893"/>
    <lineage>
        <taxon>Bacteria</taxon>
        <taxon>Pseudomonadati</taxon>
        <taxon>Bacteroidota</taxon>
        <taxon>Cytophagia</taxon>
        <taxon>Cytophagales</taxon>
        <taxon>Cytophagaceae</taxon>
        <taxon>Spirosoma</taxon>
    </lineage>
</organism>
<evidence type="ECO:0000313" key="2">
    <source>
        <dbReference type="Proteomes" id="UP000290407"/>
    </source>
</evidence>
<comment type="caution">
    <text evidence="1">The sequence shown here is derived from an EMBL/GenBank/DDBJ whole genome shotgun (WGS) entry which is preliminary data.</text>
</comment>